<proteinExistence type="predicted"/>
<dbReference type="AlphaFoldDB" id="A0A0H2M4U3"/>
<name>A0A0H2M4U3_VARPD</name>
<dbReference type="PATRIC" id="fig|34073.19.peg.2950"/>
<dbReference type="InterPro" id="IPR057154">
    <property type="entry name" value="DUF7832"/>
</dbReference>
<protein>
    <recommendedName>
        <fullName evidence="1">DUF7832 domain-containing protein</fullName>
    </recommendedName>
</protein>
<organism evidence="2 3">
    <name type="scientific">Variovorax paradoxus</name>
    <dbReference type="NCBI Taxonomy" id="34073"/>
    <lineage>
        <taxon>Bacteria</taxon>
        <taxon>Pseudomonadati</taxon>
        <taxon>Pseudomonadota</taxon>
        <taxon>Betaproteobacteria</taxon>
        <taxon>Burkholderiales</taxon>
        <taxon>Comamonadaceae</taxon>
        <taxon>Variovorax</taxon>
    </lineage>
</organism>
<evidence type="ECO:0000313" key="3">
    <source>
        <dbReference type="Proteomes" id="UP000035170"/>
    </source>
</evidence>
<dbReference type="EMBL" id="JZWI01000014">
    <property type="protein sequence ID" value="KLN55837.1"/>
    <property type="molecule type" value="Genomic_DNA"/>
</dbReference>
<reference evidence="2 3" key="1">
    <citation type="submission" date="2015-03" db="EMBL/GenBank/DDBJ databases">
        <title>Genome sequence of Variovorax paradoxus TBEA6.</title>
        <authorList>
            <person name="Poehlein A."/>
            <person name="Schuldes J."/>
            <person name="Wuebbeler J.H."/>
            <person name="Hiessl S."/>
            <person name="Steinbuechel A."/>
            <person name="Daniel R."/>
        </authorList>
    </citation>
    <scope>NUCLEOTIDE SEQUENCE [LARGE SCALE GENOMIC DNA]</scope>
    <source>
        <strain evidence="2 3">TBEA6</strain>
    </source>
</reference>
<feature type="domain" description="DUF7832" evidence="1">
    <location>
        <begin position="2"/>
        <end position="72"/>
    </location>
</feature>
<accession>A0A0H2M4U3</accession>
<evidence type="ECO:0000313" key="2">
    <source>
        <dbReference type="EMBL" id="KLN55837.1"/>
    </source>
</evidence>
<dbReference type="Proteomes" id="UP000035170">
    <property type="component" value="Unassembled WGS sequence"/>
</dbReference>
<comment type="caution">
    <text evidence="2">The sequence shown here is derived from an EMBL/GenBank/DDBJ whole genome shotgun (WGS) entry which is preliminary data.</text>
</comment>
<gene>
    <name evidence="2" type="ORF">VPARA_28720</name>
</gene>
<dbReference type="Pfam" id="PF25191">
    <property type="entry name" value="DUF7832"/>
    <property type="match status" value="1"/>
</dbReference>
<evidence type="ECO:0000259" key="1">
    <source>
        <dbReference type="Pfam" id="PF25191"/>
    </source>
</evidence>
<sequence>MEEDFSEALIGLRHKLITPGAFAWQFMNGKFSEFDLNQQGLSFANAYYKGGSSCFLADYERLAKETENSEYRMPDSWATYESIAQIIDLRYSNWLSAR</sequence>
<keyword evidence="3" id="KW-1185">Reference proteome</keyword>